<dbReference type="InterPro" id="IPR006184">
    <property type="entry name" value="6PGdom_BS"/>
</dbReference>
<dbReference type="Gene3D" id="1.20.5.320">
    <property type="entry name" value="6-Phosphogluconate Dehydrogenase, domain 3"/>
    <property type="match status" value="1"/>
</dbReference>
<protein>
    <recommendedName>
        <fullName evidence="5 9">6-phosphogluconate dehydrogenase, decarboxylating</fullName>
        <ecNumber evidence="5 9">1.1.1.44</ecNumber>
    </recommendedName>
</protein>
<feature type="binding site" description="in other chain" evidence="7">
    <location>
        <position position="190"/>
    </location>
    <ligand>
        <name>substrate</name>
        <note>ligand shared between dimeric partners</note>
    </ligand>
</feature>
<dbReference type="Pfam" id="PF03446">
    <property type="entry name" value="NAD_binding_2"/>
    <property type="match status" value="1"/>
</dbReference>
<dbReference type="Pfam" id="PF00393">
    <property type="entry name" value="6PGD"/>
    <property type="match status" value="1"/>
</dbReference>
<dbReference type="GO" id="GO:0019521">
    <property type="term" value="P:D-gluconate metabolic process"/>
    <property type="evidence" value="ECO:0007669"/>
    <property type="project" value="UniProtKB-KW"/>
</dbReference>
<evidence type="ECO:0000256" key="6">
    <source>
        <dbReference type="PIRSR" id="PIRSR000109-1"/>
    </source>
</evidence>
<accession>A0A6G3ZUM3</accession>
<dbReference type="SUPFAM" id="SSF48179">
    <property type="entry name" value="6-phosphogluconate dehydrogenase C-terminal domain-like"/>
    <property type="match status" value="1"/>
</dbReference>
<feature type="binding site" evidence="8">
    <location>
        <begin position="74"/>
        <end position="76"/>
    </location>
    <ligand>
        <name>NADP(+)</name>
        <dbReference type="ChEBI" id="CHEBI:58349"/>
    </ligand>
</feature>
<keyword evidence="3 5" id="KW-0560">Oxidoreductase</keyword>
<evidence type="ECO:0000256" key="8">
    <source>
        <dbReference type="PIRSR" id="PIRSR000109-3"/>
    </source>
</evidence>
<dbReference type="NCBIfam" id="TIGR00873">
    <property type="entry name" value="gnd"/>
    <property type="match status" value="1"/>
</dbReference>
<comment type="pathway">
    <text evidence="5 9">Carbohydrate degradation; pentose phosphate pathway; D-ribulose 5-phosphate from D-glucose 6-phosphate (oxidative stage): step 3/3.</text>
</comment>
<evidence type="ECO:0000256" key="3">
    <source>
        <dbReference type="ARBA" id="ARBA00023002"/>
    </source>
</evidence>
<dbReference type="UniPathway" id="UPA00115">
    <property type="reaction ID" value="UER00410"/>
</dbReference>
<feature type="binding site" description="in other chain" evidence="7">
    <location>
        <begin position="128"/>
        <end position="130"/>
    </location>
    <ligand>
        <name>substrate</name>
        <note>ligand shared between dimeric partners</note>
    </ligand>
</feature>
<sequence length="470" mass="51933">MSKQQIGVVGLAVMGKNLALNIESRGFSVSVFNRSSEKTKELLQEAPGKNLVGTYSIEEFVQSLEIPRKILIMVKAGGPTDDTINQLLPHLDKGDILIDGGNSFFPDTQRRNKSLEEHGIRFVGTGVSGGEEGALKGPAIMPGGQEDAYKLVEPILTAISAKVGGDPCCTYIGPDGAGHYVKMVHNGIEYGDMQLICEAYQLLKDVLNVSTEELHEIFTEWNNGELDSYLIEITKDIFTKYDAETGKPMVDVILDSAGQKGTGKWTSQSALDLGVPLSIITESVFSRFISAMKEERVAASKVLKGPDAPAFTGDRKAFIEAVRQALYASKICSYAQGFAQMRAASEEYNWGLKYGSIAMIFRGGCIIRARFLQNIKEAYDRDPELKNLLLDSYFNGVVDNYQQSWRQVIAEAVTRGIAVPSFASALAYYDSYRTERLPANLLQAQRDYFGAHTFQRVDKEGSFHFNWMEN</sequence>
<feature type="active site" description="Proton acceptor" evidence="6">
    <location>
        <position position="182"/>
    </location>
</feature>
<dbReference type="InterPro" id="IPR006114">
    <property type="entry name" value="6PGDH_C"/>
</dbReference>
<reference evidence="11" key="1">
    <citation type="submission" date="2020-02" db="EMBL/GenBank/DDBJ databases">
        <authorList>
            <person name="Shen X.-R."/>
            <person name="Zhang Y.-X."/>
        </authorList>
    </citation>
    <scope>NUCLEOTIDE SEQUENCE</scope>
    <source>
        <strain evidence="11">SYP-B3998</strain>
    </source>
</reference>
<comment type="function">
    <text evidence="5">Catalyzes the oxidative decarboxylation of 6-phosphogluconate to ribulose 5-phosphate and CO(2), with concomitant reduction of NADP to NADPH.</text>
</comment>
<keyword evidence="5 9" id="KW-0570">Pentose shunt</keyword>
<name>A0A6G3ZUM3_9BACL</name>
<dbReference type="EMBL" id="JAAIKC010000001">
    <property type="protein sequence ID" value="NEW05404.1"/>
    <property type="molecule type" value="Genomic_DNA"/>
</dbReference>
<dbReference type="InterPro" id="IPR013328">
    <property type="entry name" value="6PGD_dom2"/>
</dbReference>
<dbReference type="NCBIfam" id="NF006765">
    <property type="entry name" value="PRK09287.1"/>
    <property type="match status" value="1"/>
</dbReference>
<feature type="binding site" description="in other chain" evidence="7">
    <location>
        <position position="260"/>
    </location>
    <ligand>
        <name>substrate</name>
        <note>ligand shared between dimeric partners</note>
    </ligand>
</feature>
<evidence type="ECO:0000259" key="10">
    <source>
        <dbReference type="SMART" id="SM01350"/>
    </source>
</evidence>
<feature type="binding site" description="in other chain" evidence="7">
    <location>
        <begin position="185"/>
        <end position="186"/>
    </location>
    <ligand>
        <name>substrate</name>
        <note>ligand shared between dimeric partners</note>
    </ligand>
</feature>
<dbReference type="InterPro" id="IPR036291">
    <property type="entry name" value="NAD(P)-bd_dom_sf"/>
</dbReference>
<dbReference type="PIRSF" id="PIRSF000109">
    <property type="entry name" value="6PGD"/>
    <property type="match status" value="1"/>
</dbReference>
<dbReference type="PRINTS" id="PR00076">
    <property type="entry name" value="6PGDHDRGNASE"/>
</dbReference>
<organism evidence="11">
    <name type="scientific">Paenibacillus sp. SYP-B3998</name>
    <dbReference type="NCBI Taxonomy" id="2678564"/>
    <lineage>
        <taxon>Bacteria</taxon>
        <taxon>Bacillati</taxon>
        <taxon>Bacillota</taxon>
        <taxon>Bacilli</taxon>
        <taxon>Bacillales</taxon>
        <taxon>Paenibacillaceae</taxon>
        <taxon>Paenibacillus</taxon>
    </lineage>
</organism>
<comment type="catalytic activity">
    <reaction evidence="5 9">
        <text>6-phospho-D-gluconate + NADP(+) = D-ribulose 5-phosphate + CO2 + NADPH</text>
        <dbReference type="Rhea" id="RHEA:10116"/>
        <dbReference type="ChEBI" id="CHEBI:16526"/>
        <dbReference type="ChEBI" id="CHEBI:57783"/>
        <dbReference type="ChEBI" id="CHEBI:58121"/>
        <dbReference type="ChEBI" id="CHEBI:58349"/>
        <dbReference type="ChEBI" id="CHEBI:58759"/>
        <dbReference type="EC" id="1.1.1.44"/>
    </reaction>
</comment>
<dbReference type="FunFam" id="1.20.5.320:FF:000001">
    <property type="entry name" value="6-phosphogluconate dehydrogenase, decarboxylating"/>
    <property type="match status" value="1"/>
</dbReference>
<gene>
    <name evidence="11" type="primary">gndA</name>
    <name evidence="11" type="ORF">GK047_05150</name>
</gene>
<dbReference type="GO" id="GO:0006098">
    <property type="term" value="P:pentose-phosphate shunt"/>
    <property type="evidence" value="ECO:0007669"/>
    <property type="project" value="UniProtKB-UniPathway"/>
</dbReference>
<dbReference type="InterPro" id="IPR008927">
    <property type="entry name" value="6-PGluconate_DH-like_C_sf"/>
</dbReference>
<evidence type="ECO:0000256" key="4">
    <source>
        <dbReference type="ARBA" id="ARBA00023064"/>
    </source>
</evidence>
<evidence type="ECO:0000256" key="2">
    <source>
        <dbReference type="ARBA" id="ARBA00011738"/>
    </source>
</evidence>
<comment type="similarity">
    <text evidence="1 5 9">Belongs to the 6-phosphogluconate dehydrogenase family.</text>
</comment>
<evidence type="ECO:0000256" key="9">
    <source>
        <dbReference type="RuleBase" id="RU000485"/>
    </source>
</evidence>
<dbReference type="InterPro" id="IPR006113">
    <property type="entry name" value="6PGDH_Gnd/GntZ"/>
</dbReference>
<dbReference type="PANTHER" id="PTHR11811">
    <property type="entry name" value="6-PHOSPHOGLUCONATE DEHYDROGENASE"/>
    <property type="match status" value="1"/>
</dbReference>
<comment type="caution">
    <text evidence="11">The sequence shown here is derived from an EMBL/GenBank/DDBJ whole genome shotgun (WGS) entry which is preliminary data.</text>
</comment>
<feature type="active site" description="Proton donor" evidence="6">
    <location>
        <position position="189"/>
    </location>
</feature>
<dbReference type="AlphaFoldDB" id="A0A6G3ZUM3"/>
<feature type="domain" description="6-phosphogluconate dehydrogenase C-terminal" evidence="10">
    <location>
        <begin position="178"/>
        <end position="468"/>
    </location>
</feature>
<feature type="binding site" evidence="8">
    <location>
        <position position="102"/>
    </location>
    <ligand>
        <name>NADP(+)</name>
        <dbReference type="ChEBI" id="CHEBI:58349"/>
    </ligand>
</feature>
<evidence type="ECO:0000313" key="11">
    <source>
        <dbReference type="EMBL" id="NEW05404.1"/>
    </source>
</evidence>
<evidence type="ECO:0000256" key="5">
    <source>
        <dbReference type="PIRNR" id="PIRNR000109"/>
    </source>
</evidence>
<feature type="binding site" description="in other chain" evidence="7">
    <location>
        <position position="102"/>
    </location>
    <ligand>
        <name>substrate</name>
        <note>ligand shared between dimeric partners</note>
    </ligand>
</feature>
<dbReference type="InterPro" id="IPR006115">
    <property type="entry name" value="6PGDH_NADP-bd"/>
</dbReference>
<proteinExistence type="inferred from homology"/>
<dbReference type="GO" id="GO:0050661">
    <property type="term" value="F:NADP binding"/>
    <property type="evidence" value="ECO:0007669"/>
    <property type="project" value="InterPro"/>
</dbReference>
<dbReference type="FunFam" id="3.40.50.720:FF:000007">
    <property type="entry name" value="6-phosphogluconate dehydrogenase, decarboxylating"/>
    <property type="match status" value="1"/>
</dbReference>
<dbReference type="InterPro" id="IPR006183">
    <property type="entry name" value="Pgluconate_DH"/>
</dbReference>
<dbReference type="Gene3D" id="3.40.50.720">
    <property type="entry name" value="NAD(P)-binding Rossmann-like Domain"/>
    <property type="match status" value="1"/>
</dbReference>
<dbReference type="Gene3D" id="1.10.1040.10">
    <property type="entry name" value="N-(1-d-carboxylethyl)-l-norvaline Dehydrogenase, domain 2"/>
    <property type="match status" value="1"/>
</dbReference>
<keyword evidence="5 9" id="KW-0521">NADP</keyword>
<dbReference type="GO" id="GO:0004616">
    <property type="term" value="F:phosphogluconate dehydrogenase (decarboxylating) activity"/>
    <property type="evidence" value="ECO:0007669"/>
    <property type="project" value="UniProtKB-EC"/>
</dbReference>
<evidence type="ECO:0000256" key="1">
    <source>
        <dbReference type="ARBA" id="ARBA00008419"/>
    </source>
</evidence>
<dbReference type="FunFam" id="1.10.1040.10:FF:000002">
    <property type="entry name" value="6-phosphogluconate dehydrogenase, decarboxylating"/>
    <property type="match status" value="1"/>
</dbReference>
<comment type="subunit">
    <text evidence="2 5">Homodimer.</text>
</comment>
<dbReference type="SMART" id="SM01350">
    <property type="entry name" value="6PGD"/>
    <property type="match status" value="1"/>
</dbReference>
<dbReference type="SUPFAM" id="SSF51735">
    <property type="entry name" value="NAD(P)-binding Rossmann-fold domains"/>
    <property type="match status" value="1"/>
</dbReference>
<dbReference type="RefSeq" id="WP_163942088.1">
    <property type="nucleotide sequence ID" value="NZ_JAAIKC010000001.1"/>
</dbReference>
<dbReference type="PROSITE" id="PS00461">
    <property type="entry name" value="6PGD"/>
    <property type="match status" value="1"/>
</dbReference>
<keyword evidence="4 9" id="KW-0311">Gluconate utilization</keyword>
<dbReference type="EC" id="1.1.1.44" evidence="5 9"/>
<feature type="binding site" evidence="8">
    <location>
        <begin position="10"/>
        <end position="15"/>
    </location>
    <ligand>
        <name>NADP(+)</name>
        <dbReference type="ChEBI" id="CHEBI:58349"/>
    </ligand>
</feature>
<feature type="binding site" description="in other chain" evidence="7">
    <location>
        <position position="287"/>
    </location>
    <ligand>
        <name>substrate</name>
        <note>ligand shared between dimeric partners</note>
    </ligand>
</feature>
<evidence type="ECO:0000256" key="7">
    <source>
        <dbReference type="PIRSR" id="PIRSR000109-2"/>
    </source>
</evidence>
<feature type="binding site" evidence="8">
    <location>
        <begin position="33"/>
        <end position="35"/>
    </location>
    <ligand>
        <name>NADP(+)</name>
        <dbReference type="ChEBI" id="CHEBI:58349"/>
    </ligand>
</feature>
<feature type="binding site" evidence="7">
    <location>
        <position position="452"/>
    </location>
    <ligand>
        <name>substrate</name>
        <note>ligand shared between dimeric partners</note>
    </ligand>
</feature>
<feature type="binding site" evidence="7">
    <location>
        <position position="446"/>
    </location>
    <ligand>
        <name>substrate</name>
        <note>ligand shared between dimeric partners</note>
    </ligand>
</feature>